<dbReference type="InterPro" id="IPR020616">
    <property type="entry name" value="Thiolase_N"/>
</dbReference>
<dbReference type="GO" id="GO:0005739">
    <property type="term" value="C:mitochondrion"/>
    <property type="evidence" value="ECO:0007669"/>
    <property type="project" value="TreeGrafter"/>
</dbReference>
<evidence type="ECO:0000256" key="2">
    <source>
        <dbReference type="ARBA" id="ARBA00022679"/>
    </source>
</evidence>
<name>A0A448WW09_9PLAT</name>
<dbReference type="Pfam" id="PF00108">
    <property type="entry name" value="Thiolase_N"/>
    <property type="match status" value="1"/>
</dbReference>
<dbReference type="OrthoDB" id="5404651at2759"/>
<evidence type="ECO:0000313" key="5">
    <source>
        <dbReference type="EMBL" id="VEL21594.1"/>
    </source>
</evidence>
<proteinExistence type="inferred from homology"/>
<evidence type="ECO:0000259" key="4">
    <source>
        <dbReference type="Pfam" id="PF00108"/>
    </source>
</evidence>
<dbReference type="PANTHER" id="PTHR18919:SF156">
    <property type="entry name" value="ACETYL-COA ACETYLTRANSFERASE, MITOCHONDRIAL"/>
    <property type="match status" value="1"/>
</dbReference>
<reference evidence="5" key="1">
    <citation type="submission" date="2018-11" db="EMBL/GenBank/DDBJ databases">
        <authorList>
            <consortium name="Pathogen Informatics"/>
        </authorList>
    </citation>
    <scope>NUCLEOTIDE SEQUENCE</scope>
</reference>
<keyword evidence="3" id="KW-0012">Acyltransferase</keyword>
<dbReference type="InterPro" id="IPR016039">
    <property type="entry name" value="Thiolase-like"/>
</dbReference>
<keyword evidence="6" id="KW-1185">Reference proteome</keyword>
<dbReference type="GO" id="GO:0006635">
    <property type="term" value="P:fatty acid beta-oxidation"/>
    <property type="evidence" value="ECO:0007669"/>
    <property type="project" value="TreeGrafter"/>
</dbReference>
<comment type="caution">
    <text evidence="5">The sequence shown here is derived from an EMBL/GenBank/DDBJ whole genome shotgun (WGS) entry which is preliminary data.</text>
</comment>
<feature type="domain" description="Thiolase N-terminal" evidence="4">
    <location>
        <begin position="2"/>
        <end position="34"/>
    </location>
</feature>
<keyword evidence="2" id="KW-0808">Transferase</keyword>
<dbReference type="AlphaFoldDB" id="A0A448WW09"/>
<dbReference type="SUPFAM" id="SSF53901">
    <property type="entry name" value="Thiolase-like"/>
    <property type="match status" value="1"/>
</dbReference>
<organism evidence="5 6">
    <name type="scientific">Protopolystoma xenopodis</name>
    <dbReference type="NCBI Taxonomy" id="117903"/>
    <lineage>
        <taxon>Eukaryota</taxon>
        <taxon>Metazoa</taxon>
        <taxon>Spiralia</taxon>
        <taxon>Lophotrochozoa</taxon>
        <taxon>Platyhelminthes</taxon>
        <taxon>Monogenea</taxon>
        <taxon>Polyopisthocotylea</taxon>
        <taxon>Polystomatidea</taxon>
        <taxon>Polystomatidae</taxon>
        <taxon>Protopolystoma</taxon>
    </lineage>
</organism>
<dbReference type="PANTHER" id="PTHR18919">
    <property type="entry name" value="ACETYL-COA C-ACYLTRANSFERASE"/>
    <property type="match status" value="1"/>
</dbReference>
<evidence type="ECO:0000313" key="6">
    <source>
        <dbReference type="Proteomes" id="UP000784294"/>
    </source>
</evidence>
<dbReference type="Proteomes" id="UP000784294">
    <property type="component" value="Unassembled WGS sequence"/>
</dbReference>
<evidence type="ECO:0000256" key="3">
    <source>
        <dbReference type="ARBA" id="ARBA00023315"/>
    </source>
</evidence>
<gene>
    <name evidence="5" type="ORF">PXEA_LOCUS15034</name>
</gene>
<accession>A0A448WW09</accession>
<dbReference type="Gene3D" id="3.40.47.10">
    <property type="match status" value="1"/>
</dbReference>
<comment type="similarity">
    <text evidence="1">Belongs to the thiolase-like superfamily. Thiolase family.</text>
</comment>
<dbReference type="EMBL" id="CAAALY010052118">
    <property type="protein sequence ID" value="VEL21594.1"/>
    <property type="molecule type" value="Genomic_DNA"/>
</dbReference>
<evidence type="ECO:0000256" key="1">
    <source>
        <dbReference type="ARBA" id="ARBA00010982"/>
    </source>
</evidence>
<dbReference type="GO" id="GO:0003985">
    <property type="term" value="F:acetyl-CoA C-acetyltransferase activity"/>
    <property type="evidence" value="ECO:0007669"/>
    <property type="project" value="TreeGrafter"/>
</dbReference>
<protein>
    <recommendedName>
        <fullName evidence="4">Thiolase N-terminal domain-containing protein</fullName>
    </recommendedName>
</protein>
<sequence>MRPAFLPADKGGTITAANASTLNDGAAVTILTSASFAQKLGVKPIARIVGE</sequence>